<feature type="transmembrane region" description="Helical" evidence="6">
    <location>
        <begin position="157"/>
        <end position="177"/>
    </location>
</feature>
<accession>A0A1R0GLV4</accession>
<feature type="transmembrane region" description="Helical" evidence="6">
    <location>
        <begin position="397"/>
        <end position="416"/>
    </location>
</feature>
<evidence type="ECO:0000256" key="5">
    <source>
        <dbReference type="SAM" id="MobiDB-lite"/>
    </source>
</evidence>
<dbReference type="EMBL" id="LSSL01007626">
    <property type="protein sequence ID" value="OLY77858.1"/>
    <property type="molecule type" value="Genomic_DNA"/>
</dbReference>
<dbReference type="OrthoDB" id="2504919at2759"/>
<dbReference type="Pfam" id="PF05653">
    <property type="entry name" value="Mg_trans_NIPA"/>
    <property type="match status" value="2"/>
</dbReference>
<comment type="subcellular location">
    <subcellularLocation>
        <location evidence="1">Membrane</location>
        <topology evidence="1">Multi-pass membrane protein</topology>
    </subcellularLocation>
</comment>
<feature type="region of interest" description="Disordered" evidence="5">
    <location>
        <begin position="206"/>
        <end position="234"/>
    </location>
</feature>
<keyword evidence="3 6" id="KW-1133">Transmembrane helix</keyword>
<comment type="caution">
    <text evidence="7">The sequence shown here is derived from an EMBL/GenBank/DDBJ whole genome shotgun (WGS) entry which is preliminary data.</text>
</comment>
<dbReference type="PANTHER" id="PTHR12570">
    <property type="match status" value="1"/>
</dbReference>
<feature type="transmembrane region" description="Helical" evidence="6">
    <location>
        <begin position="61"/>
        <end position="85"/>
    </location>
</feature>
<evidence type="ECO:0000313" key="7">
    <source>
        <dbReference type="EMBL" id="OLY77858.1"/>
    </source>
</evidence>
<keyword evidence="4 6" id="KW-0472">Membrane</keyword>
<evidence type="ECO:0000256" key="1">
    <source>
        <dbReference type="ARBA" id="ARBA00004141"/>
    </source>
</evidence>
<feature type="transmembrane region" description="Helical" evidence="6">
    <location>
        <begin position="357"/>
        <end position="377"/>
    </location>
</feature>
<dbReference type="Proteomes" id="UP000187455">
    <property type="component" value="Unassembled WGS sequence"/>
</dbReference>
<dbReference type="InterPro" id="IPR008521">
    <property type="entry name" value="Mg_trans_NIPA"/>
</dbReference>
<reference evidence="7 8" key="1">
    <citation type="journal article" date="2016" name="Mol. Biol. Evol.">
        <title>Genome-Wide Survey of Gut Fungi (Harpellales) Reveals the First Horizontally Transferred Ubiquitin Gene from a Mosquito Host.</title>
        <authorList>
            <person name="Wang Y."/>
            <person name="White M.M."/>
            <person name="Kvist S."/>
            <person name="Moncalvo J.M."/>
        </authorList>
    </citation>
    <scope>NUCLEOTIDE SEQUENCE [LARGE SCALE GENOMIC DNA]</scope>
    <source>
        <strain evidence="7 8">ALG-7-W6</strain>
    </source>
</reference>
<keyword evidence="2 6" id="KW-0812">Transmembrane</keyword>
<gene>
    <name evidence="7" type="ORF">AYI68_g8106</name>
</gene>
<dbReference type="AlphaFoldDB" id="A0A1R0GLV4"/>
<proteinExistence type="predicted"/>
<name>A0A1R0GLV4_9FUNG</name>
<evidence type="ECO:0000256" key="2">
    <source>
        <dbReference type="ARBA" id="ARBA00022692"/>
    </source>
</evidence>
<feature type="transmembrane region" description="Helical" evidence="6">
    <location>
        <begin position="455"/>
        <end position="478"/>
    </location>
</feature>
<feature type="transmembrane region" description="Helical" evidence="6">
    <location>
        <begin position="91"/>
        <end position="109"/>
    </location>
</feature>
<feature type="transmembrane region" description="Helical" evidence="6">
    <location>
        <begin position="121"/>
        <end position="137"/>
    </location>
</feature>
<dbReference type="GO" id="GO:0015095">
    <property type="term" value="F:magnesium ion transmembrane transporter activity"/>
    <property type="evidence" value="ECO:0007669"/>
    <property type="project" value="InterPro"/>
</dbReference>
<evidence type="ECO:0000256" key="3">
    <source>
        <dbReference type="ARBA" id="ARBA00022989"/>
    </source>
</evidence>
<dbReference type="PANTHER" id="PTHR12570:SF86">
    <property type="entry name" value="ADR321CP"/>
    <property type="match status" value="1"/>
</dbReference>
<evidence type="ECO:0000256" key="6">
    <source>
        <dbReference type="SAM" id="Phobius"/>
    </source>
</evidence>
<protein>
    <submittedName>
        <fullName evidence="7">Putative magnesium transporter NIPA8</fullName>
    </submittedName>
</protein>
<keyword evidence="8" id="KW-1185">Reference proteome</keyword>
<evidence type="ECO:0000256" key="4">
    <source>
        <dbReference type="ARBA" id="ARBA00023136"/>
    </source>
</evidence>
<organism evidence="7 8">
    <name type="scientific">Smittium mucronatum</name>
    <dbReference type="NCBI Taxonomy" id="133383"/>
    <lineage>
        <taxon>Eukaryota</taxon>
        <taxon>Fungi</taxon>
        <taxon>Fungi incertae sedis</taxon>
        <taxon>Zoopagomycota</taxon>
        <taxon>Kickxellomycotina</taxon>
        <taxon>Harpellomycetes</taxon>
        <taxon>Harpellales</taxon>
        <taxon>Legeriomycetaceae</taxon>
        <taxon>Smittium</taxon>
    </lineage>
</organism>
<feature type="transmembrane region" description="Helical" evidence="6">
    <location>
        <begin position="6"/>
        <end position="26"/>
    </location>
</feature>
<dbReference type="GO" id="GO:0016020">
    <property type="term" value="C:membrane"/>
    <property type="evidence" value="ECO:0007669"/>
    <property type="project" value="UniProtKB-SubCell"/>
</dbReference>
<feature type="transmembrane region" description="Helical" evidence="6">
    <location>
        <begin position="428"/>
        <end position="449"/>
    </location>
</feature>
<sequence length="488" mass="54385">MTPSGTALGVLYSLLGSFGHSFGLTLQRKAHIQRQKISHAIGTDGNLVSNSSSLPPIYTNILWLVGFIIYIVSSSVFPTLALIYLPVFVTAPLSSVNLAANTLCAGFVLNSKISWRDYRDTILVTFGAIWIAIFATIDEKERSLNDLIELYTRPIFIVYFIIYQILVLSLIFAEIYLRKRYRFFRSKLSNHGSTFNSAQESSFETQILSTNKSPGKSVIKKKSSSPSYDTSSNIRLSDSTKIKDLNPDESESSYNLQNAYLLRRTASLDHISPMNDDDFNESTPLLLCDEFPVEIPAENSSNTTSPFLSRSGDRKLSYSEEYHESSSSTRIDDSQLIPTVAESDDNILKSVLKTENAAGLLSGFISGLICSMSILFTKTSVELLSLTIKGDNQFKTPLSWFIVLSLVSTALGNLYYFNRGLRLSSTIVMIPLAFCSYTVSTLINSLIYYNQLKEISAFQILMVLFGLFIVFSGVLLLARRQFQSTPKL</sequence>
<evidence type="ECO:0000313" key="8">
    <source>
        <dbReference type="Proteomes" id="UP000187455"/>
    </source>
</evidence>